<feature type="signal peptide" evidence="6">
    <location>
        <begin position="1"/>
        <end position="17"/>
    </location>
</feature>
<evidence type="ECO:0000256" key="3">
    <source>
        <dbReference type="ARBA" id="ARBA00022989"/>
    </source>
</evidence>
<dbReference type="Proteomes" id="UP001331761">
    <property type="component" value="Unassembled WGS sequence"/>
</dbReference>
<evidence type="ECO:0000256" key="6">
    <source>
        <dbReference type="SAM" id="SignalP"/>
    </source>
</evidence>
<reference evidence="7 8" key="1">
    <citation type="submission" date="2019-10" db="EMBL/GenBank/DDBJ databases">
        <title>Assembly and Annotation for the nematode Trichostrongylus colubriformis.</title>
        <authorList>
            <person name="Martin J."/>
        </authorList>
    </citation>
    <scope>NUCLEOTIDE SEQUENCE [LARGE SCALE GENOMIC DNA]</scope>
    <source>
        <strain evidence="7">G859</strain>
        <tissue evidence="7">Whole worm</tissue>
    </source>
</reference>
<feature type="transmembrane region" description="Helical" evidence="5">
    <location>
        <begin position="186"/>
        <end position="208"/>
    </location>
</feature>
<name>A0AAN8IV06_TRICO</name>
<keyword evidence="2 5" id="KW-0812">Transmembrane</keyword>
<keyword evidence="4 5" id="KW-0472">Membrane</keyword>
<dbReference type="EMBL" id="WIXE01002555">
    <property type="protein sequence ID" value="KAK5984708.1"/>
    <property type="molecule type" value="Genomic_DNA"/>
</dbReference>
<keyword evidence="3 5" id="KW-1133">Transmembrane helix</keyword>
<feature type="transmembrane region" description="Helical" evidence="5">
    <location>
        <begin position="47"/>
        <end position="69"/>
    </location>
</feature>
<dbReference type="Pfam" id="PF10292">
    <property type="entry name" value="7TM_GPCR_Srab"/>
    <property type="match status" value="1"/>
</dbReference>
<comment type="subcellular location">
    <subcellularLocation>
        <location evidence="1">Membrane</location>
        <topology evidence="1">Multi-pass membrane protein</topology>
    </subcellularLocation>
</comment>
<protein>
    <recommendedName>
        <fullName evidence="9">G protein-coupled receptor</fullName>
    </recommendedName>
</protein>
<dbReference type="InterPro" id="IPR052860">
    <property type="entry name" value="NRL-GPCR1"/>
</dbReference>
<dbReference type="InterPro" id="IPR019408">
    <property type="entry name" value="7TM_GPCR_serpentine_rcpt_Srab"/>
</dbReference>
<feature type="chain" id="PRO_5042877591" description="G protein-coupled receptor" evidence="6">
    <location>
        <begin position="18"/>
        <end position="327"/>
    </location>
</feature>
<keyword evidence="8" id="KW-1185">Reference proteome</keyword>
<accession>A0AAN8IV06</accession>
<gene>
    <name evidence="7" type="ORF">GCK32_014215</name>
</gene>
<dbReference type="PANTHER" id="PTHR47521">
    <property type="entry name" value="SERPENTINE RECEPTOR, CLASS E (EPSILON)-RELATED"/>
    <property type="match status" value="1"/>
</dbReference>
<dbReference type="AlphaFoldDB" id="A0AAN8IV06"/>
<evidence type="ECO:0000313" key="7">
    <source>
        <dbReference type="EMBL" id="KAK5984708.1"/>
    </source>
</evidence>
<evidence type="ECO:0000256" key="5">
    <source>
        <dbReference type="SAM" id="Phobius"/>
    </source>
</evidence>
<evidence type="ECO:0000313" key="8">
    <source>
        <dbReference type="Proteomes" id="UP001331761"/>
    </source>
</evidence>
<dbReference type="Gene3D" id="1.20.1070.10">
    <property type="entry name" value="Rhodopsin 7-helix transmembrane proteins"/>
    <property type="match status" value="1"/>
</dbReference>
<keyword evidence="6" id="KW-0732">Signal</keyword>
<evidence type="ECO:0000256" key="4">
    <source>
        <dbReference type="ARBA" id="ARBA00023136"/>
    </source>
</evidence>
<feature type="transmembrane region" description="Helical" evidence="5">
    <location>
        <begin position="220"/>
        <end position="244"/>
    </location>
</feature>
<comment type="caution">
    <text evidence="7">The sequence shown here is derived from an EMBL/GenBank/DDBJ whole genome shotgun (WGS) entry which is preliminary data.</text>
</comment>
<organism evidence="7 8">
    <name type="scientific">Trichostrongylus colubriformis</name>
    <name type="common">Black scour worm</name>
    <dbReference type="NCBI Taxonomy" id="6319"/>
    <lineage>
        <taxon>Eukaryota</taxon>
        <taxon>Metazoa</taxon>
        <taxon>Ecdysozoa</taxon>
        <taxon>Nematoda</taxon>
        <taxon>Chromadorea</taxon>
        <taxon>Rhabditida</taxon>
        <taxon>Rhabditina</taxon>
        <taxon>Rhabditomorpha</taxon>
        <taxon>Strongyloidea</taxon>
        <taxon>Trichostrongylidae</taxon>
        <taxon>Trichostrongylus</taxon>
    </lineage>
</organism>
<evidence type="ECO:0008006" key="9">
    <source>
        <dbReference type="Google" id="ProtNLM"/>
    </source>
</evidence>
<dbReference type="PANTHER" id="PTHR47521:SF7">
    <property type="entry name" value="SERPENTINE RECEPTOR CLASS EPSILON-6"/>
    <property type="match status" value="1"/>
</dbReference>
<dbReference type="GO" id="GO:0016020">
    <property type="term" value="C:membrane"/>
    <property type="evidence" value="ECO:0007669"/>
    <property type="project" value="UniProtKB-SubCell"/>
</dbReference>
<feature type="transmembrane region" description="Helical" evidence="5">
    <location>
        <begin position="90"/>
        <end position="109"/>
    </location>
</feature>
<feature type="transmembrane region" description="Helical" evidence="5">
    <location>
        <begin position="129"/>
        <end position="154"/>
    </location>
</feature>
<evidence type="ECO:0000256" key="1">
    <source>
        <dbReference type="ARBA" id="ARBA00004141"/>
    </source>
</evidence>
<evidence type="ECO:0000256" key="2">
    <source>
        <dbReference type="ARBA" id="ARBA00022692"/>
    </source>
</evidence>
<proteinExistence type="predicted"/>
<sequence length="327" mass="36891">MHKNMRLMLSTISLCLAVNACAGLLYNTYFMYLGIQGFPVEAQRNPWCSVVNTLMVPWDAATCLLMVGVGTERLIATKKHLTNAVISNSVKVIFFLAICAAAFVTFNYFMNLTDQGVCICDGASLPDRYAMLFRICVCTMVEVGTISLFGYVLILSRSEADGMGNVAKYSLSKRFQIHETYRTTQMLLPSAVLHAVLYLSYLCLLIPVRNMRADQSLTLLQFNLSTIIFAFPSIYGLAHPLICLNRHFYLRQRVDDLLEALLRRNPPITLELAPDSGTALHITPELSSSHSFRSEHDRRVDFHVAPDRHAEILASFWDRQEEHRATL</sequence>